<gene>
    <name evidence="2" type="ORF">CE154_002695</name>
</gene>
<keyword evidence="1" id="KW-0175">Coiled coil</keyword>
<evidence type="ECO:0000256" key="1">
    <source>
        <dbReference type="SAM" id="Coils"/>
    </source>
</evidence>
<evidence type="ECO:0000313" key="2">
    <source>
        <dbReference type="EMBL" id="RKJ98688.1"/>
    </source>
</evidence>
<name>A0A420KFI3_9BURK</name>
<proteinExistence type="predicted"/>
<dbReference type="AlphaFoldDB" id="A0A420KFI3"/>
<dbReference type="EMBL" id="NKDB02000001">
    <property type="protein sequence ID" value="RKJ98688.1"/>
    <property type="molecule type" value="Genomic_DNA"/>
</dbReference>
<dbReference type="Proteomes" id="UP000216225">
    <property type="component" value="Unassembled WGS sequence"/>
</dbReference>
<evidence type="ECO:0008006" key="4">
    <source>
        <dbReference type="Google" id="ProtNLM"/>
    </source>
</evidence>
<accession>A0A420KFI3</accession>
<feature type="coiled-coil region" evidence="1">
    <location>
        <begin position="518"/>
        <end position="545"/>
    </location>
</feature>
<reference evidence="2 3" key="1">
    <citation type="submission" date="2018-09" db="EMBL/GenBank/DDBJ databases">
        <title>Genome comparison of Alicycliphilus sp. BQ1, a polyurethanolytic bacterium, with its closest phylogenetic relatives Alicycliphilus denitrificans BC and K601, unable to attack polyurethane.</title>
        <authorList>
            <person name="Loza-Tavera H."/>
            <person name="Lozano L."/>
            <person name="Cevallos M."/>
            <person name="Maya-Lucas O."/>
            <person name="Garcia-Mena J."/>
            <person name="Hernandez J."/>
        </authorList>
    </citation>
    <scope>NUCLEOTIDE SEQUENCE [LARGE SCALE GENOMIC DNA]</scope>
    <source>
        <strain evidence="2 3">BQ1</strain>
    </source>
</reference>
<dbReference type="RefSeq" id="WP_094434934.1">
    <property type="nucleotide sequence ID" value="NZ_NKDB02000001.1"/>
</dbReference>
<comment type="caution">
    <text evidence="2">The sequence shown here is derived from an EMBL/GenBank/DDBJ whole genome shotgun (WGS) entry which is preliminary data.</text>
</comment>
<organism evidence="2 3">
    <name type="scientific">Alicycliphilus denitrificans</name>
    <dbReference type="NCBI Taxonomy" id="179636"/>
    <lineage>
        <taxon>Bacteria</taxon>
        <taxon>Pseudomonadati</taxon>
        <taxon>Pseudomonadota</taxon>
        <taxon>Betaproteobacteria</taxon>
        <taxon>Burkholderiales</taxon>
        <taxon>Comamonadaceae</taxon>
        <taxon>Alicycliphilus</taxon>
    </lineage>
</organism>
<sequence>MIGAYYDTVFTSAQDQGLPIETAADHAATAFLDGKPAGQGKRKCSGADRHAAFWASSFLRMLPAQTWQQESLGLALARYLGQDRFACPDIVAHVAALAPEVLQQAARHAGLVLRHDSPRWREIEALADSQPGDFSEFVQVFRIFKQAHRLRVDELEHLRQPLAALTPLDLLAYTSLYAFEHLLPDLLEGGSAPDAPDTQEIWDAIEDILTRKLATYDAASLRLTDTAIAASLRQHLTPFLFPSNEAPGPRHDLYAGFTALLDAQIELNAFINQSAEAFSYDDGIRFVRQGERLEIIEVDAQARAAWRSDGDKLSRLHQYWLYRGMDALMASPDLLALVSPAHLEANLQAFAKAMGTWLRLQEVYGVAEQVRTEAGSAVDVFRALLATELMTAFYIEDFLRPYHQHLQQLGHPWMALGRLAFGGLLQPDMQNRFPITWSDREAKIARITPWTATTEHPKGQARAAEAILDFWTSDWSVLAERLHEGDAALRPRWQERPVLKMGRHLFQLPWMMAVQNNATAAVNNLRRLGARRNEARDETRRIEARLGTLFEQRGFRVLVGHEFPAGMGEEEDAGEIDLLCALEGHLLVLELKSTYQRRSMKDAWMHRTSNLRKAGWQLHRKVPAVRHALQLDASLRQALALPPGAEPQITAWIVDTSIEWDHQAFRGFLKISLEEIQIALRDDRRWLNDLEGLFRAAGAGDAATRIDTGAEPIDTLYPDGFSARKFIEVVESAAIWTAAA</sequence>
<protein>
    <recommendedName>
        <fullName evidence="4">NERD domain-containing protein</fullName>
    </recommendedName>
</protein>
<evidence type="ECO:0000313" key="3">
    <source>
        <dbReference type="Proteomes" id="UP000216225"/>
    </source>
</evidence>